<name>A0AAN1UTN7_SYNEL</name>
<reference evidence="1 2" key="1">
    <citation type="journal article" date="2018" name="Sci. Rep.">
        <title>Genome Features and Biochemical Characteristics of a Robust, Fast Growing and Naturally Transformable Cyanobacterium Synechococcus elongatus PCC 11801 Isolated from India.</title>
        <authorList>
            <person name="Jaiswal D."/>
            <person name="Sengupta A."/>
            <person name="Sohoni S."/>
            <person name="Sengupta S."/>
            <person name="Phadnavis A.G."/>
            <person name="Pakrasi H.B."/>
            <person name="Wangikar P.P."/>
        </authorList>
    </citation>
    <scope>NUCLEOTIDE SEQUENCE [LARGE SCALE GENOMIC DNA]</scope>
    <source>
        <strain evidence="1 2">PCC 11801</strain>
    </source>
</reference>
<dbReference type="SUPFAM" id="SSF140990">
    <property type="entry name" value="FtsH protease domain-like"/>
    <property type="match status" value="1"/>
</dbReference>
<dbReference type="GO" id="GO:0004176">
    <property type="term" value="F:ATP-dependent peptidase activity"/>
    <property type="evidence" value="ECO:0007669"/>
    <property type="project" value="InterPro"/>
</dbReference>
<dbReference type="RefSeq" id="WP_208675351.1">
    <property type="nucleotide sequence ID" value="NZ_CP030139.2"/>
</dbReference>
<dbReference type="GO" id="GO:0005524">
    <property type="term" value="F:ATP binding"/>
    <property type="evidence" value="ECO:0007669"/>
    <property type="project" value="InterPro"/>
</dbReference>
<dbReference type="InterPro" id="IPR037219">
    <property type="entry name" value="Peptidase_M41-like"/>
</dbReference>
<gene>
    <name evidence="1" type="ORF">DOP62_02630</name>
</gene>
<dbReference type="EMBL" id="CP030139">
    <property type="protein sequence ID" value="AZB71764.1"/>
    <property type="molecule type" value="Genomic_DNA"/>
</dbReference>
<protein>
    <submittedName>
        <fullName evidence="1">ATP-dependent Zn protease</fullName>
    </submittedName>
</protein>
<dbReference type="PANTHER" id="PTHR33471">
    <property type="entry name" value="ATP-DEPENDENT ZINC METALLOPROTEASE-RELATED"/>
    <property type="match status" value="1"/>
</dbReference>
<accession>A0AAN1UTN7</accession>
<dbReference type="GO" id="GO:0004222">
    <property type="term" value="F:metalloendopeptidase activity"/>
    <property type="evidence" value="ECO:0007669"/>
    <property type="project" value="InterPro"/>
</dbReference>
<organism evidence="1 2">
    <name type="scientific">Synechococcus elongatus PCC 11801</name>
    <dbReference type="NCBI Taxonomy" id="2219813"/>
    <lineage>
        <taxon>Bacteria</taxon>
        <taxon>Bacillati</taxon>
        <taxon>Cyanobacteriota</taxon>
        <taxon>Cyanophyceae</taxon>
        <taxon>Synechococcales</taxon>
        <taxon>Synechococcaceae</taxon>
        <taxon>Synechococcus</taxon>
    </lineage>
</organism>
<keyword evidence="1" id="KW-0378">Hydrolase</keyword>
<keyword evidence="1" id="KW-0645">Protease</keyword>
<dbReference type="Gene3D" id="1.20.58.760">
    <property type="entry name" value="Peptidase M41"/>
    <property type="match status" value="1"/>
</dbReference>
<evidence type="ECO:0000313" key="2">
    <source>
        <dbReference type="Proteomes" id="UP000267249"/>
    </source>
</evidence>
<sequence>MSELGLSLTAIAIFATTLLALVGPMLGSSPLLPAGLGFGLLVMFSLDSVTWQGRGATLLIDGIQQRSPEYRQRILHHEAGHYLVATALGLPVTGYTLSAWQAFQQGQSGRGGVQFQSAELEAEAAKGQLSQRSLEQWCQVLMAGAAAEQLVYGNVEGGADDRAQWQQLWRQLDRNPAEGNLRSRWGLLKAKTLIEQQRLAYEALVAAMAAKASVEDCNRAIAAAWIEESALAA</sequence>
<dbReference type="PANTHER" id="PTHR33471:SF7">
    <property type="entry name" value="ATP-DEPENDENT ZINC METALLOPROTEASE-RELATED"/>
    <property type="match status" value="1"/>
</dbReference>
<evidence type="ECO:0000313" key="1">
    <source>
        <dbReference type="EMBL" id="AZB71764.1"/>
    </source>
</evidence>
<proteinExistence type="predicted"/>
<dbReference type="Proteomes" id="UP000267249">
    <property type="component" value="Chromosome"/>
</dbReference>
<dbReference type="AlphaFoldDB" id="A0AAN1UTN7"/>
<dbReference type="GO" id="GO:0006508">
    <property type="term" value="P:proteolysis"/>
    <property type="evidence" value="ECO:0007669"/>
    <property type="project" value="UniProtKB-KW"/>
</dbReference>